<feature type="transmembrane region" description="Helical" evidence="1">
    <location>
        <begin position="12"/>
        <end position="38"/>
    </location>
</feature>
<dbReference type="RefSeq" id="WP_212588737.1">
    <property type="nucleotide sequence ID" value="NZ_JAERKB010000001.1"/>
</dbReference>
<gene>
    <name evidence="2" type="ORF">JK232_02270</name>
</gene>
<reference evidence="3" key="1">
    <citation type="submission" date="2023-07" db="EMBL/GenBank/DDBJ databases">
        <title>Genome-inferred correspondence between phylogeny and metabolic traits in the wild Drosophila gut microbiome.</title>
        <authorList>
            <person name="Bueno E."/>
            <person name="Blow F."/>
            <person name="Douglas A.E."/>
        </authorList>
    </citation>
    <scope>NUCLEOTIDE SEQUENCE [LARGE SCALE GENOMIC DNA]</scope>
    <source>
        <strain evidence="3">JGM97</strain>
    </source>
</reference>
<dbReference type="Proteomes" id="UP000680634">
    <property type="component" value="Unassembled WGS sequence"/>
</dbReference>
<accession>A0ABS5JCM2</accession>
<proteinExistence type="predicted"/>
<evidence type="ECO:0000313" key="3">
    <source>
        <dbReference type="Proteomes" id="UP000680634"/>
    </source>
</evidence>
<keyword evidence="1" id="KW-0812">Transmembrane</keyword>
<comment type="caution">
    <text evidence="2">The sequence shown here is derived from an EMBL/GenBank/DDBJ whole genome shotgun (WGS) entry which is preliminary data.</text>
</comment>
<organism evidence="2 3">
    <name type="scientific">Nissabacter archeti</name>
    <dbReference type="NCBI Taxonomy" id="1917880"/>
    <lineage>
        <taxon>Bacteria</taxon>
        <taxon>Pseudomonadati</taxon>
        <taxon>Pseudomonadota</taxon>
        <taxon>Gammaproteobacteria</taxon>
        <taxon>Enterobacterales</taxon>
        <taxon>Yersiniaceae</taxon>
        <taxon>Nissabacter</taxon>
    </lineage>
</organism>
<evidence type="ECO:0000313" key="2">
    <source>
        <dbReference type="EMBL" id="MBS0967709.1"/>
    </source>
</evidence>
<protein>
    <submittedName>
        <fullName evidence="2">Uncharacterized protein</fullName>
    </submittedName>
</protein>
<keyword evidence="1" id="KW-1133">Transmembrane helix</keyword>
<sequence length="78" mass="8616">MSIKNSEGETLITWQMLLIVISSALGIYLAGCFSGYFISSTEYSLRADKRDKTVNDISKKVDRLPQAVNEAVKEGEGK</sequence>
<keyword evidence="3" id="KW-1185">Reference proteome</keyword>
<keyword evidence="1" id="KW-0472">Membrane</keyword>
<name>A0ABS5JCM2_9GAMM</name>
<evidence type="ECO:0000256" key="1">
    <source>
        <dbReference type="SAM" id="Phobius"/>
    </source>
</evidence>
<dbReference type="EMBL" id="JAERKB010000001">
    <property type="protein sequence ID" value="MBS0967709.1"/>
    <property type="molecule type" value="Genomic_DNA"/>
</dbReference>